<accession>A0A2T0VIF7</accession>
<evidence type="ECO:0000313" key="8">
    <source>
        <dbReference type="Proteomes" id="UP000237983"/>
    </source>
</evidence>
<evidence type="ECO:0000259" key="5">
    <source>
        <dbReference type="Pfam" id="PF03446"/>
    </source>
</evidence>
<feature type="active site" evidence="4">
    <location>
        <position position="168"/>
    </location>
</feature>
<proteinExistence type="inferred from homology"/>
<dbReference type="Proteomes" id="UP000237983">
    <property type="component" value="Unassembled WGS sequence"/>
</dbReference>
<evidence type="ECO:0000256" key="3">
    <source>
        <dbReference type="ARBA" id="ARBA00023027"/>
    </source>
</evidence>
<dbReference type="Gene3D" id="1.10.1040.10">
    <property type="entry name" value="N-(1-d-carboxylethyl)-l-norvaline Dehydrogenase, domain 2"/>
    <property type="match status" value="1"/>
</dbReference>
<dbReference type="InterPro" id="IPR029154">
    <property type="entry name" value="HIBADH-like_NADP-bd"/>
</dbReference>
<protein>
    <submittedName>
        <fullName evidence="7">3-hydroxyisobutyrate dehydrogenase</fullName>
    </submittedName>
</protein>
<dbReference type="InterPro" id="IPR015815">
    <property type="entry name" value="HIBADH-related"/>
</dbReference>
<keyword evidence="8" id="KW-1185">Reference proteome</keyword>
<dbReference type="PANTHER" id="PTHR43580:SF2">
    <property type="entry name" value="CYTOKINE-LIKE NUCLEAR FACTOR N-PAC"/>
    <property type="match status" value="1"/>
</dbReference>
<feature type="domain" description="3-hydroxyisobutyrate dehydrogenase-like NAD-binding" evidence="6">
    <location>
        <begin position="162"/>
        <end position="278"/>
    </location>
</feature>
<feature type="domain" description="6-phosphogluconate dehydrogenase NADP-binding" evidence="5">
    <location>
        <begin position="2"/>
        <end position="156"/>
    </location>
</feature>
<gene>
    <name evidence="7" type="ORF">B0I08_101136</name>
</gene>
<dbReference type="SUPFAM" id="SSF51735">
    <property type="entry name" value="NAD(P)-binding Rossmann-fold domains"/>
    <property type="match status" value="1"/>
</dbReference>
<sequence>MRISVVGTGTMGSAMARTLVRAGFDVTAWNRTLDRARTLEADGITVEPTIWSAVADADVVLTMAFDARATLDLAARFLGTMKEGAIWMQCSTVGPNGMRWLVDQADQYGVALVDAPVVGSRAPAEAGELVMLVSGAPPLIERLQPVLAALGSSTVIAGTEIGQASALKLACNAFIASVTAALGQSVAMCRELGVEPRLLLDTLEGSALDSAYVRGKGAMMIAGDFTPAFAVDGALKDIALMIQSVDPEVAPLLPVLRGAFGAASAAGHGRQDIAAVVSSFS</sequence>
<dbReference type="InterPro" id="IPR036291">
    <property type="entry name" value="NAD(P)-bd_dom_sf"/>
</dbReference>
<dbReference type="RefSeq" id="WP_106208831.1">
    <property type="nucleotide sequence ID" value="NZ_PVTL01000001.1"/>
</dbReference>
<dbReference type="GO" id="GO:0050661">
    <property type="term" value="F:NADP binding"/>
    <property type="evidence" value="ECO:0007669"/>
    <property type="project" value="InterPro"/>
</dbReference>
<dbReference type="Pfam" id="PF14833">
    <property type="entry name" value="NAD_binding_11"/>
    <property type="match status" value="1"/>
</dbReference>
<evidence type="ECO:0000256" key="1">
    <source>
        <dbReference type="ARBA" id="ARBA00009080"/>
    </source>
</evidence>
<evidence type="ECO:0000256" key="4">
    <source>
        <dbReference type="PIRSR" id="PIRSR000103-1"/>
    </source>
</evidence>
<name>A0A2T0VIF7_9MICO</name>
<reference evidence="7 8" key="1">
    <citation type="submission" date="2018-03" db="EMBL/GenBank/DDBJ databases">
        <title>Genomic Encyclopedia of Type Strains, Phase III (KMG-III): the genomes of soil and plant-associated and newly described type strains.</title>
        <authorList>
            <person name="Whitman W."/>
        </authorList>
    </citation>
    <scope>NUCLEOTIDE SEQUENCE [LARGE SCALE GENOMIC DNA]</scope>
    <source>
        <strain evidence="7 8">CGMCC 1.12484</strain>
    </source>
</reference>
<comment type="similarity">
    <text evidence="1">Belongs to the HIBADH-related family.</text>
</comment>
<organism evidence="7 8">
    <name type="scientific">Glaciihabitans tibetensis</name>
    <dbReference type="NCBI Taxonomy" id="1266600"/>
    <lineage>
        <taxon>Bacteria</taxon>
        <taxon>Bacillati</taxon>
        <taxon>Actinomycetota</taxon>
        <taxon>Actinomycetes</taxon>
        <taxon>Micrococcales</taxon>
        <taxon>Microbacteriaceae</taxon>
        <taxon>Glaciihabitans</taxon>
    </lineage>
</organism>
<evidence type="ECO:0000256" key="2">
    <source>
        <dbReference type="ARBA" id="ARBA00023002"/>
    </source>
</evidence>
<dbReference type="Gene3D" id="3.40.50.720">
    <property type="entry name" value="NAD(P)-binding Rossmann-like Domain"/>
    <property type="match status" value="1"/>
</dbReference>
<keyword evidence="3" id="KW-0520">NAD</keyword>
<dbReference type="AlphaFoldDB" id="A0A2T0VIF7"/>
<dbReference type="Pfam" id="PF03446">
    <property type="entry name" value="NAD_binding_2"/>
    <property type="match status" value="1"/>
</dbReference>
<dbReference type="GO" id="GO:0016491">
    <property type="term" value="F:oxidoreductase activity"/>
    <property type="evidence" value="ECO:0007669"/>
    <property type="project" value="UniProtKB-KW"/>
</dbReference>
<dbReference type="EMBL" id="PVTL01000001">
    <property type="protein sequence ID" value="PRY70014.1"/>
    <property type="molecule type" value="Genomic_DNA"/>
</dbReference>
<dbReference type="InterPro" id="IPR006115">
    <property type="entry name" value="6PGDH_NADP-bd"/>
</dbReference>
<dbReference type="PANTHER" id="PTHR43580">
    <property type="entry name" value="OXIDOREDUCTASE GLYR1-RELATED"/>
    <property type="match status" value="1"/>
</dbReference>
<dbReference type="PIRSF" id="PIRSF000103">
    <property type="entry name" value="HIBADH"/>
    <property type="match status" value="1"/>
</dbReference>
<dbReference type="SUPFAM" id="SSF48179">
    <property type="entry name" value="6-phosphogluconate dehydrogenase C-terminal domain-like"/>
    <property type="match status" value="1"/>
</dbReference>
<dbReference type="InterPro" id="IPR051265">
    <property type="entry name" value="HIBADH-related_NP60_sf"/>
</dbReference>
<dbReference type="InterPro" id="IPR013328">
    <property type="entry name" value="6PGD_dom2"/>
</dbReference>
<evidence type="ECO:0000259" key="6">
    <source>
        <dbReference type="Pfam" id="PF14833"/>
    </source>
</evidence>
<dbReference type="InterPro" id="IPR008927">
    <property type="entry name" value="6-PGluconate_DH-like_C_sf"/>
</dbReference>
<keyword evidence="2" id="KW-0560">Oxidoreductase</keyword>
<comment type="caution">
    <text evidence="7">The sequence shown here is derived from an EMBL/GenBank/DDBJ whole genome shotgun (WGS) entry which is preliminary data.</text>
</comment>
<dbReference type="GO" id="GO:0051287">
    <property type="term" value="F:NAD binding"/>
    <property type="evidence" value="ECO:0007669"/>
    <property type="project" value="InterPro"/>
</dbReference>
<dbReference type="OrthoDB" id="3185659at2"/>
<evidence type="ECO:0000313" key="7">
    <source>
        <dbReference type="EMBL" id="PRY70014.1"/>
    </source>
</evidence>